<gene>
    <name evidence="1" type="ORF">PENARI_c002G08865</name>
</gene>
<evidence type="ECO:0000313" key="2">
    <source>
        <dbReference type="Proteomes" id="UP000177622"/>
    </source>
</evidence>
<evidence type="ECO:0000313" key="1">
    <source>
        <dbReference type="EMBL" id="OGE57493.1"/>
    </source>
</evidence>
<dbReference type="EMBL" id="LXJU01000002">
    <property type="protein sequence ID" value="OGE57493.1"/>
    <property type="molecule type" value="Genomic_DNA"/>
</dbReference>
<name>A0A1F5LWF2_PENAI</name>
<sequence length="159" mass="16976">MNVVPEQTAHGNWSTYSKVSMSGFGTCSIVVVYNKHGFLASNISAGTDLEKDAMNKLCTTYPSIKSTVFENQEVKVLILCEQMNIAKGGLMRSAVERILPTEITVRYYDAPSFLGTSSMTPGCEFSIGPGVNGFNAVLKGANGNSAKPLTEPTGVLKCP</sequence>
<dbReference type="AlphaFoldDB" id="A0A1F5LWF2"/>
<proteinExistence type="predicted"/>
<keyword evidence="2" id="KW-1185">Reference proteome</keyword>
<dbReference type="GeneID" id="34572491"/>
<protein>
    <submittedName>
        <fullName evidence="1">Uncharacterized protein</fullName>
    </submittedName>
</protein>
<dbReference type="Proteomes" id="UP000177622">
    <property type="component" value="Unassembled WGS sequence"/>
</dbReference>
<dbReference type="RefSeq" id="XP_022492917.1">
    <property type="nucleotide sequence ID" value="XM_022627757.1"/>
</dbReference>
<organism evidence="1 2">
    <name type="scientific">Penicillium arizonense</name>
    <dbReference type="NCBI Taxonomy" id="1835702"/>
    <lineage>
        <taxon>Eukaryota</taxon>
        <taxon>Fungi</taxon>
        <taxon>Dikarya</taxon>
        <taxon>Ascomycota</taxon>
        <taxon>Pezizomycotina</taxon>
        <taxon>Eurotiomycetes</taxon>
        <taxon>Eurotiomycetidae</taxon>
        <taxon>Eurotiales</taxon>
        <taxon>Aspergillaceae</taxon>
        <taxon>Penicillium</taxon>
    </lineage>
</organism>
<dbReference type="OrthoDB" id="4256107at2759"/>
<comment type="caution">
    <text evidence="1">The sequence shown here is derived from an EMBL/GenBank/DDBJ whole genome shotgun (WGS) entry which is preliminary data.</text>
</comment>
<accession>A0A1F5LWF2</accession>
<reference evidence="1 2" key="1">
    <citation type="journal article" date="2016" name="Sci. Rep.">
        <title>Penicillium arizonense, a new, genome sequenced fungal species, reveals a high chemical diversity in secreted metabolites.</title>
        <authorList>
            <person name="Grijseels S."/>
            <person name="Nielsen J.C."/>
            <person name="Randelovic M."/>
            <person name="Nielsen J."/>
            <person name="Nielsen K.F."/>
            <person name="Workman M."/>
            <person name="Frisvad J.C."/>
        </authorList>
    </citation>
    <scope>NUCLEOTIDE SEQUENCE [LARGE SCALE GENOMIC DNA]</scope>
    <source>
        <strain evidence="1 2">CBS 141311</strain>
    </source>
</reference>